<accession>A0A150WZS5</accession>
<dbReference type="AlphaFoldDB" id="A0A150WZS5"/>
<dbReference type="Pfam" id="PF14064">
    <property type="entry name" value="HmuY"/>
    <property type="match status" value="2"/>
</dbReference>
<evidence type="ECO:0000256" key="1">
    <source>
        <dbReference type="SAM" id="SignalP"/>
    </source>
</evidence>
<protein>
    <recommendedName>
        <fullName evidence="4">HmuY protein</fullName>
    </recommendedName>
</protein>
<keyword evidence="1" id="KW-0732">Signal</keyword>
<sequence length="363" mass="40300">MTNSKYTLKLILALVAIGFLNACDSEDDQPKVDPAVSSAIIDAEVGGTDQPNQVFIDFSSKTQTVVNRASWDLGFYAGSEFRVILNNPASMLTQAIDKTDLTEVTAEDTVGMGAQMDIDAIFGSLFGAPAEWLPLAQTWMDQPDGSLEGTAIAEVSATAEQNKVYIINRGKNADGSGRGWMKARFLREGSGYKMQYAEINSATFSEIQINKDSNYNFNYVNFNQGLVDVEPEKTKWDICFTIFTNLLPIDATSKIPYAYKDFVIQNRANVEIAEVAVSDYAYEDFTYTNSTDLSYSSDLATIGSEWRIVAQPGSDQETGVNPDIFYVVKDSDNNYYKLKFTRMLDPISGERGYPQIQYDLLVQ</sequence>
<gene>
    <name evidence="2" type="ORF">MB14_07905</name>
</gene>
<dbReference type="OrthoDB" id="1091850at2"/>
<organism evidence="2 3">
    <name type="scientific">Roseivirga ehrenbergii (strain DSM 102268 / JCM 13514 / KCTC 12282 / NCIMB 14502 / KMM 6017)</name>
    <dbReference type="NCBI Taxonomy" id="279360"/>
    <lineage>
        <taxon>Bacteria</taxon>
        <taxon>Pseudomonadati</taxon>
        <taxon>Bacteroidota</taxon>
        <taxon>Cytophagia</taxon>
        <taxon>Cytophagales</taxon>
        <taxon>Roseivirgaceae</taxon>
        <taxon>Roseivirga</taxon>
    </lineage>
</organism>
<keyword evidence="3" id="KW-1185">Reference proteome</keyword>
<dbReference type="STRING" id="279360.MB14_07905"/>
<dbReference type="Proteomes" id="UP000075583">
    <property type="component" value="Unassembled WGS sequence"/>
</dbReference>
<comment type="caution">
    <text evidence="2">The sequence shown here is derived from an EMBL/GenBank/DDBJ whole genome shotgun (WGS) entry which is preliminary data.</text>
</comment>
<evidence type="ECO:0000313" key="3">
    <source>
        <dbReference type="Proteomes" id="UP000075583"/>
    </source>
</evidence>
<dbReference type="EMBL" id="LQZQ01000049">
    <property type="protein sequence ID" value="KYG71973.1"/>
    <property type="molecule type" value="Genomic_DNA"/>
</dbReference>
<dbReference type="InterPro" id="IPR025921">
    <property type="entry name" value="HmuY"/>
</dbReference>
<dbReference type="RefSeq" id="WP_062592812.1">
    <property type="nucleotide sequence ID" value="NZ_LQZQ01000049.1"/>
</dbReference>
<feature type="chain" id="PRO_5007574025" description="HmuY protein" evidence="1">
    <location>
        <begin position="23"/>
        <end position="363"/>
    </location>
</feature>
<proteinExistence type="predicted"/>
<name>A0A150WZS5_ROSEK</name>
<evidence type="ECO:0000313" key="2">
    <source>
        <dbReference type="EMBL" id="KYG71973.1"/>
    </source>
</evidence>
<dbReference type="CDD" id="cd12105">
    <property type="entry name" value="HmuY"/>
    <property type="match status" value="1"/>
</dbReference>
<feature type="signal peptide" evidence="1">
    <location>
        <begin position="1"/>
        <end position="22"/>
    </location>
</feature>
<reference evidence="2" key="1">
    <citation type="submission" date="2016-01" db="EMBL/GenBank/DDBJ databases">
        <title>Genome sequencing of Roseivirga ehrenbergii KMM 6017.</title>
        <authorList>
            <person name="Selvaratnam C."/>
            <person name="Thevarajoo S."/>
            <person name="Goh K.M."/>
            <person name="Ee R."/>
            <person name="Chan K.-G."/>
            <person name="Chong C.S."/>
        </authorList>
    </citation>
    <scope>NUCLEOTIDE SEQUENCE [LARGE SCALE GENOMIC DNA]</scope>
    <source>
        <strain evidence="2">KMM 6017</strain>
    </source>
</reference>
<evidence type="ECO:0008006" key="4">
    <source>
        <dbReference type="Google" id="ProtNLM"/>
    </source>
</evidence>